<sequence>MAIQRNLTGLSTCESHIDKSKIFELIKGNAAADQIPSVVHSLQEASNLLTEIQKKIKSFTKLRLLRLGEYDSDSSYWKTVQSLLPELQLPTDLSDTKFRLKTEQQLRDVGNTVLDDVKRLLTKHNLEVEILKSGDDGSDWINTWRYAFKAVDLLSDSGFVDRRRVESLSRDEELRKLVITSYINLIWKRTSALELEATTRFVPGRLWKILHYRIRGIIEEPYSERPMGYPKSFEESLLLGFPRRAARFRDSYASQNNLFWNYPRLSEVTNVFRDLAEMLTEDAYWSPEMRLKAIRSWVTDLDKVMALYKDWKELSFNRNAIVSTLDRIKSYEDDIDVPYTYMASDLLPECQEKIKILTKMRLLRLAQDDSGDQYWGLIKSLLPEFQPHQELLDQSSRLAAEKKAVEGAGTAILNKAKKLISLTAYGLADELSDEPRGDWDLFLIYSYGFGLVDSLSENEFIDHKKLQSFFQEEEMAAIVPNYVDMFWRNHDPTRHPLEKGPWSQLNKSFKDLDSNTRRAIEDSFTKTYKKFRLRSLQ</sequence>
<keyword evidence="3" id="KW-1185">Reference proteome</keyword>
<name>A0A5B0LTC6_PUCGR</name>
<organism evidence="1 3">
    <name type="scientific">Puccinia graminis f. sp. tritici</name>
    <dbReference type="NCBI Taxonomy" id="56615"/>
    <lineage>
        <taxon>Eukaryota</taxon>
        <taxon>Fungi</taxon>
        <taxon>Dikarya</taxon>
        <taxon>Basidiomycota</taxon>
        <taxon>Pucciniomycotina</taxon>
        <taxon>Pucciniomycetes</taxon>
        <taxon>Pucciniales</taxon>
        <taxon>Pucciniaceae</taxon>
        <taxon>Puccinia</taxon>
    </lineage>
</organism>
<dbReference type="EMBL" id="VSWC01000184">
    <property type="protein sequence ID" value="KAA1067692.1"/>
    <property type="molecule type" value="Genomic_DNA"/>
</dbReference>
<evidence type="ECO:0000313" key="2">
    <source>
        <dbReference type="EMBL" id="KAA1093563.1"/>
    </source>
</evidence>
<dbReference type="AlphaFoldDB" id="A0A5B0LTC6"/>
<evidence type="ECO:0000313" key="3">
    <source>
        <dbReference type="Proteomes" id="UP000324748"/>
    </source>
</evidence>
<reference evidence="3 4" key="1">
    <citation type="submission" date="2019-05" db="EMBL/GenBank/DDBJ databases">
        <title>Emergence of the Ug99 lineage of the wheat stem rust pathogen through somatic hybridization.</title>
        <authorList>
            <person name="Li F."/>
            <person name="Upadhyaya N.M."/>
            <person name="Sperschneider J."/>
            <person name="Matny O."/>
            <person name="Nguyen-Phuc H."/>
            <person name="Mago R."/>
            <person name="Raley C."/>
            <person name="Miller M.E."/>
            <person name="Silverstein K.A.T."/>
            <person name="Henningsen E."/>
            <person name="Hirsch C.D."/>
            <person name="Visser B."/>
            <person name="Pretorius Z.A."/>
            <person name="Steffenson B.J."/>
            <person name="Schwessinger B."/>
            <person name="Dodds P.N."/>
            <person name="Figueroa M."/>
        </authorList>
    </citation>
    <scope>NUCLEOTIDE SEQUENCE [LARGE SCALE GENOMIC DNA]</scope>
    <source>
        <strain evidence="1">21-0</strain>
        <strain evidence="2 4">Ug99</strain>
    </source>
</reference>
<evidence type="ECO:0000313" key="4">
    <source>
        <dbReference type="Proteomes" id="UP000325313"/>
    </source>
</evidence>
<evidence type="ECO:0000313" key="1">
    <source>
        <dbReference type="EMBL" id="KAA1067692.1"/>
    </source>
</evidence>
<accession>A0A5B0LTC6</accession>
<comment type="caution">
    <text evidence="1">The sequence shown here is derived from an EMBL/GenBank/DDBJ whole genome shotgun (WGS) entry which is preliminary data.</text>
</comment>
<dbReference type="EMBL" id="VDEP01000374">
    <property type="protein sequence ID" value="KAA1093563.1"/>
    <property type="molecule type" value="Genomic_DNA"/>
</dbReference>
<dbReference type="Proteomes" id="UP000325313">
    <property type="component" value="Unassembled WGS sequence"/>
</dbReference>
<protein>
    <submittedName>
        <fullName evidence="1">Uncharacterized protein</fullName>
    </submittedName>
</protein>
<dbReference type="OrthoDB" id="2496211at2759"/>
<proteinExistence type="predicted"/>
<gene>
    <name evidence="1" type="ORF">PGT21_014711</name>
    <name evidence="2" type="ORF">PGTUg99_027681</name>
</gene>
<dbReference type="Proteomes" id="UP000324748">
    <property type="component" value="Unassembled WGS sequence"/>
</dbReference>